<dbReference type="GO" id="GO:0016780">
    <property type="term" value="F:phosphotransferase activity, for other substituted phosphate groups"/>
    <property type="evidence" value="ECO:0007669"/>
    <property type="project" value="InterPro"/>
</dbReference>
<keyword evidence="1" id="KW-0808">Transferase</keyword>
<reference evidence="3" key="1">
    <citation type="submission" date="2019-08" db="EMBL/GenBank/DDBJ databases">
        <authorList>
            <person name="Kucharzyk K."/>
            <person name="Murdoch R.W."/>
            <person name="Higgins S."/>
            <person name="Loffler F."/>
        </authorList>
    </citation>
    <scope>NUCLEOTIDE SEQUENCE</scope>
</reference>
<sequence length="174" mass="19192">MLKVGLKPDQVTGMAFFIGLLSGIFLYFHLNLVAVILLWGSGFLDAVDGAMARIGKNTSAWGTLMDITFDRAVEMAIVIALALKFPEARIYLLILTICILFSMTIFLTVGALSEQKGMKSFYYQAGLAERTEGFIMLSLMSLLTPYLTIITNIFSAAVLFTALQRMSEAKKILK</sequence>
<keyword evidence="2" id="KW-1133">Transmembrane helix</keyword>
<dbReference type="InterPro" id="IPR048254">
    <property type="entry name" value="CDP_ALCOHOL_P_TRANSF_CS"/>
</dbReference>
<dbReference type="Pfam" id="PF01066">
    <property type="entry name" value="CDP-OH_P_transf"/>
    <property type="match status" value="1"/>
</dbReference>
<evidence type="ECO:0008006" key="4">
    <source>
        <dbReference type="Google" id="ProtNLM"/>
    </source>
</evidence>
<dbReference type="GO" id="GO:0008654">
    <property type="term" value="P:phospholipid biosynthetic process"/>
    <property type="evidence" value="ECO:0007669"/>
    <property type="project" value="InterPro"/>
</dbReference>
<dbReference type="InterPro" id="IPR000462">
    <property type="entry name" value="CDP-OH_P_trans"/>
</dbReference>
<accession>A0A645IQJ8</accession>
<dbReference type="Gene3D" id="1.20.120.1760">
    <property type="match status" value="1"/>
</dbReference>
<name>A0A645IQJ8_9ZZZZ</name>
<evidence type="ECO:0000256" key="1">
    <source>
        <dbReference type="ARBA" id="ARBA00022679"/>
    </source>
</evidence>
<protein>
    <recommendedName>
        <fullName evidence="4">Inner membrane protein YnjF</fullName>
    </recommendedName>
</protein>
<dbReference type="AlphaFoldDB" id="A0A645IQJ8"/>
<comment type="caution">
    <text evidence="3">The sequence shown here is derived from an EMBL/GenBank/DDBJ whole genome shotgun (WGS) entry which is preliminary data.</text>
</comment>
<dbReference type="EMBL" id="VSSQ01120973">
    <property type="protein sequence ID" value="MPN53645.1"/>
    <property type="molecule type" value="Genomic_DNA"/>
</dbReference>
<gene>
    <name evidence="3" type="ORF">SDC9_201309</name>
</gene>
<evidence type="ECO:0000313" key="3">
    <source>
        <dbReference type="EMBL" id="MPN53645.1"/>
    </source>
</evidence>
<proteinExistence type="predicted"/>
<feature type="transmembrane region" description="Helical" evidence="2">
    <location>
        <begin position="12"/>
        <end position="40"/>
    </location>
</feature>
<evidence type="ECO:0000256" key="2">
    <source>
        <dbReference type="SAM" id="Phobius"/>
    </source>
</evidence>
<organism evidence="3">
    <name type="scientific">bioreactor metagenome</name>
    <dbReference type="NCBI Taxonomy" id="1076179"/>
    <lineage>
        <taxon>unclassified sequences</taxon>
        <taxon>metagenomes</taxon>
        <taxon>ecological metagenomes</taxon>
    </lineage>
</organism>
<dbReference type="GO" id="GO:0016020">
    <property type="term" value="C:membrane"/>
    <property type="evidence" value="ECO:0007669"/>
    <property type="project" value="InterPro"/>
</dbReference>
<feature type="transmembrane region" description="Helical" evidence="2">
    <location>
        <begin position="133"/>
        <end position="163"/>
    </location>
</feature>
<dbReference type="InterPro" id="IPR043130">
    <property type="entry name" value="CDP-OH_PTrfase_TM_dom"/>
</dbReference>
<keyword evidence="2" id="KW-0472">Membrane</keyword>
<dbReference type="PROSITE" id="PS00379">
    <property type="entry name" value="CDP_ALCOHOL_P_TRANSF"/>
    <property type="match status" value="1"/>
</dbReference>
<keyword evidence="2" id="KW-0812">Transmembrane</keyword>
<feature type="transmembrane region" description="Helical" evidence="2">
    <location>
        <begin position="90"/>
        <end position="113"/>
    </location>
</feature>